<dbReference type="KEGG" id="spue:AB5L97_13500"/>
<proteinExistence type="predicted"/>
<dbReference type="SUPFAM" id="SSF102588">
    <property type="entry name" value="LmbE-like"/>
    <property type="match status" value="1"/>
</dbReference>
<evidence type="ECO:0000313" key="1">
    <source>
        <dbReference type="EMBL" id="XDP44285.1"/>
    </source>
</evidence>
<protein>
    <recommendedName>
        <fullName evidence="2">LmbE family N-acetylglucosaminyl deacetylase</fullName>
    </recommendedName>
</protein>
<dbReference type="Gene3D" id="3.40.50.10320">
    <property type="entry name" value="LmbE-like"/>
    <property type="match status" value="1"/>
</dbReference>
<dbReference type="EMBL" id="CP163302">
    <property type="protein sequence ID" value="XDP44285.1"/>
    <property type="molecule type" value="Genomic_DNA"/>
</dbReference>
<dbReference type="AlphaFoldDB" id="A0AB39L022"/>
<dbReference type="InterPro" id="IPR024078">
    <property type="entry name" value="LmbE-like_dom_sf"/>
</dbReference>
<reference evidence="1" key="1">
    <citation type="submission" date="2024-07" db="EMBL/GenBank/DDBJ databases">
        <authorList>
            <person name="fu j."/>
        </authorList>
    </citation>
    <scope>NUCLEOTIDE SEQUENCE</scope>
    <source>
        <strain evidence="1">P10A9</strain>
    </source>
</reference>
<evidence type="ECO:0008006" key="2">
    <source>
        <dbReference type="Google" id="ProtNLM"/>
    </source>
</evidence>
<organism evidence="1">
    <name type="scientific">Sinomonas puerhi</name>
    <dbReference type="NCBI Taxonomy" id="3238584"/>
    <lineage>
        <taxon>Bacteria</taxon>
        <taxon>Bacillati</taxon>
        <taxon>Actinomycetota</taxon>
        <taxon>Actinomycetes</taxon>
        <taxon>Micrococcales</taxon>
        <taxon>Micrococcaceae</taxon>
        <taxon>Sinomonas</taxon>
    </lineage>
</organism>
<gene>
    <name evidence="1" type="ORF">AB5L97_13500</name>
</gene>
<name>A0AB39L022_9MICC</name>
<sequence length="303" mass="32352">MTPFPPAKGTPMLIVSPHLDDAALSCGSILDRPGVEVLTVFAGRPAPAVAVTHDVLAGFPNSDAAMDARLAEDHEALDRFGVETHRLDLLDLAYASLPRTADDGDRLAAAVREWIAGHGDQEQFVLIPAGTGHMAGLPVAGEGEPGAASSAQRTRSFASALKSALGALGGRWVAHQVFLWKKSRGLAHRSFAHPDHLFVRDALLAPLLSGSAAHGSARVVLYEELPYLWSRAGDHGVAEAQARFGFSASEVALAVDRPAKARRIGLYASQLPQLDPRKRRLEKASTLPSHERFWSLTPRAAKP</sequence>
<dbReference type="RefSeq" id="WP_369045046.1">
    <property type="nucleotide sequence ID" value="NZ_CP163302.1"/>
</dbReference>
<accession>A0AB39L022</accession>